<feature type="region of interest" description="Disordered" evidence="4">
    <location>
        <begin position="361"/>
        <end position="395"/>
    </location>
</feature>
<evidence type="ECO:0000256" key="2">
    <source>
        <dbReference type="ARBA" id="ARBA00022803"/>
    </source>
</evidence>
<feature type="repeat" description="TPR" evidence="3">
    <location>
        <begin position="145"/>
        <end position="178"/>
    </location>
</feature>
<dbReference type="Proteomes" id="UP000886657">
    <property type="component" value="Unassembled WGS sequence"/>
</dbReference>
<dbReference type="AlphaFoldDB" id="A0A9D7SIY8"/>
<evidence type="ECO:0000256" key="3">
    <source>
        <dbReference type="PROSITE-ProRule" id="PRU00339"/>
    </source>
</evidence>
<evidence type="ECO:0000256" key="1">
    <source>
        <dbReference type="ARBA" id="ARBA00022737"/>
    </source>
</evidence>
<feature type="compositionally biased region" description="Pro residues" evidence="4">
    <location>
        <begin position="70"/>
        <end position="89"/>
    </location>
</feature>
<evidence type="ECO:0000313" key="5">
    <source>
        <dbReference type="EMBL" id="MBK9797384.1"/>
    </source>
</evidence>
<organism evidence="5 6">
    <name type="scientific">Candidatus Geothrix skivensis</name>
    <dbReference type="NCBI Taxonomy" id="2954439"/>
    <lineage>
        <taxon>Bacteria</taxon>
        <taxon>Pseudomonadati</taxon>
        <taxon>Acidobacteriota</taxon>
        <taxon>Holophagae</taxon>
        <taxon>Holophagales</taxon>
        <taxon>Holophagaceae</taxon>
        <taxon>Geothrix</taxon>
    </lineage>
</organism>
<dbReference type="InterPro" id="IPR051012">
    <property type="entry name" value="CellSynth/LPSAsmb/PSIAsmb"/>
</dbReference>
<feature type="repeat" description="TPR" evidence="3">
    <location>
        <begin position="287"/>
        <end position="320"/>
    </location>
</feature>
<keyword evidence="1" id="KW-0677">Repeat</keyword>
<sequence>MIPDPYAPHLRQADTLFARGELVRAGQIWQAILKQDPNHAEARANLLVLKQRLLALREAEAAAATTTQAPAPPSAPPEPALPEPAPSAPPLVDARATAPEAPPHELDSRATAPEAPMHRVDPRSTAPEGPAPVDPGKVVTGALDPERLLRQGCTLYDMGQLQDALNKWEQVLTLDPDNHLARGYANGARRELGLPSLEVQAAPMSAPLEIHHAEVDVEKLLREAVQLYDMGLTNEAISKWERVLVLEPQRHEIEGYLRQARREALPEPAQPAHFQQPRPASADSEALDLKLRQGEHLLNLQRRDEAAFTFQQALALDPGNARALQGLERCRKGGQAAPVVSPVRSAPVLSLDAQGRIAMAESEPPAAPTEPQGVEPPAALQKAAPAPREGLSLPERLRQSTDQMPWLREPKLLVGVGGGVLVLALATGFIHSYRKDQALKEDVLAARIAAVAPLAQQAQAPDLAESPAELREEAEAALGIDPLRAYLRAQTLLVRNPGEAAAPQLLEKARAGLPGGVSGASLSEFQKHLQNGDLEAALKVIDALLRAQPDDPELRARAARLHLTLCFAHASQAKWDEAREDLLRGRALFPGDKTWQARIKLLEKVKVMPKDQRAAWIALLG</sequence>
<evidence type="ECO:0000256" key="4">
    <source>
        <dbReference type="SAM" id="MobiDB-lite"/>
    </source>
</evidence>
<comment type="caution">
    <text evidence="5">The sequence shown here is derived from an EMBL/GenBank/DDBJ whole genome shotgun (WGS) entry which is preliminary data.</text>
</comment>
<protein>
    <submittedName>
        <fullName evidence="5">Tetratricopeptide repeat protein</fullName>
    </submittedName>
</protein>
<reference evidence="5" key="1">
    <citation type="submission" date="2020-10" db="EMBL/GenBank/DDBJ databases">
        <title>Connecting structure to function with the recovery of over 1000 high-quality activated sludge metagenome-assembled genomes encoding full-length rRNA genes using long-read sequencing.</title>
        <authorList>
            <person name="Singleton C.M."/>
            <person name="Petriglieri F."/>
            <person name="Kristensen J.M."/>
            <person name="Kirkegaard R.H."/>
            <person name="Michaelsen T.Y."/>
            <person name="Andersen M.H."/>
            <person name="Karst S.M."/>
            <person name="Dueholm M.S."/>
            <person name="Nielsen P.H."/>
            <person name="Albertsen M."/>
        </authorList>
    </citation>
    <scope>NUCLEOTIDE SEQUENCE</scope>
    <source>
        <strain evidence="5">Skiv_18-Q3-R9-52_MAXAC.067</strain>
    </source>
</reference>
<dbReference type="PANTHER" id="PTHR45586:SF1">
    <property type="entry name" value="LIPOPOLYSACCHARIDE ASSEMBLY PROTEIN B"/>
    <property type="match status" value="1"/>
</dbReference>
<gene>
    <name evidence="5" type="ORF">IPP58_12980</name>
</gene>
<name>A0A9D7SIY8_9BACT</name>
<proteinExistence type="predicted"/>
<dbReference type="InterPro" id="IPR019734">
    <property type="entry name" value="TPR_rpt"/>
</dbReference>
<dbReference type="SUPFAM" id="SSF48452">
    <property type="entry name" value="TPR-like"/>
    <property type="match status" value="2"/>
</dbReference>
<feature type="region of interest" description="Disordered" evidence="4">
    <location>
        <begin position="60"/>
        <end position="139"/>
    </location>
</feature>
<dbReference type="EMBL" id="JADKIO010000009">
    <property type="protein sequence ID" value="MBK9797384.1"/>
    <property type="molecule type" value="Genomic_DNA"/>
</dbReference>
<feature type="compositionally biased region" description="Low complexity" evidence="4">
    <location>
        <begin position="376"/>
        <end position="387"/>
    </location>
</feature>
<dbReference type="InterPro" id="IPR011990">
    <property type="entry name" value="TPR-like_helical_dom_sf"/>
</dbReference>
<dbReference type="PANTHER" id="PTHR45586">
    <property type="entry name" value="TPR REPEAT-CONTAINING PROTEIN PA4667"/>
    <property type="match status" value="1"/>
</dbReference>
<dbReference type="PROSITE" id="PS50005">
    <property type="entry name" value="TPR"/>
    <property type="match status" value="2"/>
</dbReference>
<dbReference type="SMART" id="SM00028">
    <property type="entry name" value="TPR"/>
    <property type="match status" value="5"/>
</dbReference>
<dbReference type="Gene3D" id="1.25.40.10">
    <property type="entry name" value="Tetratricopeptide repeat domain"/>
    <property type="match status" value="3"/>
</dbReference>
<keyword evidence="2 3" id="KW-0802">TPR repeat</keyword>
<accession>A0A9D7SIY8</accession>
<evidence type="ECO:0000313" key="6">
    <source>
        <dbReference type="Proteomes" id="UP000886657"/>
    </source>
</evidence>